<keyword evidence="2" id="KW-1185">Reference proteome</keyword>
<sequence>MGNMVKETESFFKTIGLEINREKLATDDSQCENTATLFDGTGVYKYLSIMENFSSNIMRELFEKVSCELLARVNRLCESNFNSKNSFKAINEHAISLVNYHIGLQHLEPADFLKLDHEIRQTLIKHNVHLKPGFKERLHLPRTEMGRRLHYVEIRREYMLLQLQDTLKK</sequence>
<gene>
    <name evidence="1" type="ORF">TCON_2537</name>
</gene>
<name>A0ABQ7HVQ3_9MICR</name>
<evidence type="ECO:0000313" key="1">
    <source>
        <dbReference type="EMBL" id="KAF7679661.1"/>
    </source>
</evidence>
<protein>
    <submittedName>
        <fullName evidence="1">Uncharacterized protein</fullName>
    </submittedName>
</protein>
<evidence type="ECO:0000313" key="2">
    <source>
        <dbReference type="Proteomes" id="UP001516464"/>
    </source>
</evidence>
<dbReference type="Proteomes" id="UP001516464">
    <property type="component" value="Unassembled WGS sequence"/>
</dbReference>
<dbReference type="EMBL" id="SBIQ01000351">
    <property type="protein sequence ID" value="KAF7679661.1"/>
    <property type="molecule type" value="Genomic_DNA"/>
</dbReference>
<comment type="caution">
    <text evidence="1">The sequence shown here is derived from an EMBL/GenBank/DDBJ whole genome shotgun (WGS) entry which is preliminary data.</text>
</comment>
<accession>A0ABQ7HVQ3</accession>
<proteinExistence type="predicted"/>
<reference evidence="1 2" key="1">
    <citation type="submission" date="2019-01" db="EMBL/GenBank/DDBJ databases">
        <title>Genomes sequencing and comparative genomics of infectious freshwater microsporidia, Cucumispora dikerogammari and Thelohania contejeani.</title>
        <authorList>
            <person name="Cormier A."/>
            <person name="Giraud I."/>
            <person name="Wattier R."/>
            <person name="Teixeira M."/>
            <person name="Grandjean F."/>
            <person name="Rigaud T."/>
            <person name="Cordaux R."/>
        </authorList>
    </citation>
    <scope>NUCLEOTIDE SEQUENCE [LARGE SCALE GENOMIC DNA]</scope>
    <source>
        <strain evidence="1">T1</strain>
        <tissue evidence="1">Spores</tissue>
    </source>
</reference>
<organism evidence="1 2">
    <name type="scientific">Astathelohania contejeani</name>
    <dbReference type="NCBI Taxonomy" id="164912"/>
    <lineage>
        <taxon>Eukaryota</taxon>
        <taxon>Fungi</taxon>
        <taxon>Fungi incertae sedis</taxon>
        <taxon>Microsporidia</taxon>
        <taxon>Astathelohaniidae</taxon>
        <taxon>Astathelohania</taxon>
    </lineage>
</organism>